<gene>
    <name evidence="1" type="ORF">D9611_014140</name>
</gene>
<proteinExistence type="predicted"/>
<dbReference type="Proteomes" id="UP000541558">
    <property type="component" value="Unassembled WGS sequence"/>
</dbReference>
<dbReference type="AlphaFoldDB" id="A0A8H5C2X7"/>
<keyword evidence="2" id="KW-1185">Reference proteome</keyword>
<organism evidence="1 2">
    <name type="scientific">Ephemerocybe angulata</name>
    <dbReference type="NCBI Taxonomy" id="980116"/>
    <lineage>
        <taxon>Eukaryota</taxon>
        <taxon>Fungi</taxon>
        <taxon>Dikarya</taxon>
        <taxon>Basidiomycota</taxon>
        <taxon>Agaricomycotina</taxon>
        <taxon>Agaricomycetes</taxon>
        <taxon>Agaricomycetidae</taxon>
        <taxon>Agaricales</taxon>
        <taxon>Agaricineae</taxon>
        <taxon>Psathyrellaceae</taxon>
        <taxon>Ephemerocybe</taxon>
    </lineage>
</organism>
<accession>A0A8H5C2X7</accession>
<dbReference type="OrthoDB" id="2820249at2759"/>
<reference evidence="1 2" key="1">
    <citation type="journal article" date="2020" name="ISME J.">
        <title>Uncovering the hidden diversity of litter-decomposition mechanisms in mushroom-forming fungi.</title>
        <authorList>
            <person name="Floudas D."/>
            <person name="Bentzer J."/>
            <person name="Ahren D."/>
            <person name="Johansson T."/>
            <person name="Persson P."/>
            <person name="Tunlid A."/>
        </authorList>
    </citation>
    <scope>NUCLEOTIDE SEQUENCE [LARGE SCALE GENOMIC DNA]</scope>
    <source>
        <strain evidence="1 2">CBS 175.51</strain>
    </source>
</reference>
<evidence type="ECO:0000313" key="2">
    <source>
        <dbReference type="Proteomes" id="UP000541558"/>
    </source>
</evidence>
<name>A0A8H5C2X7_9AGAR</name>
<protein>
    <submittedName>
        <fullName evidence="1">Uncharacterized protein</fullName>
    </submittedName>
</protein>
<dbReference type="EMBL" id="JAACJK010000072">
    <property type="protein sequence ID" value="KAF5334292.1"/>
    <property type="molecule type" value="Genomic_DNA"/>
</dbReference>
<sequence length="229" mass="26754">MADDTIIKIHHRQKFLEAYGHLPPKFLPPSFTKPKSGGKWNVRKWLDHFETLFPRPEIPEKLILRPGLQYQPPRFLYGWSMDGLTFFEMAGRLGFSFYDPSTDVSGTVIPWLDMTPLLNKILRKEFPEIMDLLGWVNVAPICVPSGDLVYCLALADSYSTGNEKPSNEHVETLRAYFGIGEGSTTALADNQPLWWLDYDQRVWRYKDSKRYNAENRPWMKKPRRRSRRT</sequence>
<comment type="caution">
    <text evidence="1">The sequence shown here is derived from an EMBL/GenBank/DDBJ whole genome shotgun (WGS) entry which is preliminary data.</text>
</comment>
<evidence type="ECO:0000313" key="1">
    <source>
        <dbReference type="EMBL" id="KAF5334292.1"/>
    </source>
</evidence>